<dbReference type="InterPro" id="IPR019999">
    <property type="entry name" value="Anth_synth_I-like"/>
</dbReference>
<dbReference type="InterPro" id="IPR017926">
    <property type="entry name" value="GATASE"/>
</dbReference>
<protein>
    <recommendedName>
        <fullName evidence="2">aminodeoxychorismate synthase</fullName>
        <ecNumber evidence="2">2.6.1.85</ecNumber>
    </recommendedName>
</protein>
<dbReference type="GO" id="GO:0008153">
    <property type="term" value="P:4-aminobenzoate biosynthetic process"/>
    <property type="evidence" value="ECO:0007669"/>
    <property type="project" value="TreeGrafter"/>
</dbReference>
<dbReference type="Proteomes" id="UP000481360">
    <property type="component" value="Unassembled WGS sequence"/>
</dbReference>
<dbReference type="Gene3D" id="3.60.120.10">
    <property type="entry name" value="Anthranilate synthase"/>
    <property type="match status" value="1"/>
</dbReference>
<dbReference type="GO" id="GO:0009396">
    <property type="term" value="P:folic acid-containing compound biosynthetic process"/>
    <property type="evidence" value="ECO:0007669"/>
    <property type="project" value="InterPro"/>
</dbReference>
<evidence type="ECO:0000259" key="6">
    <source>
        <dbReference type="Pfam" id="PF00425"/>
    </source>
</evidence>
<dbReference type="PRINTS" id="PR00096">
    <property type="entry name" value="GATASE"/>
</dbReference>
<reference evidence="8 9" key="1">
    <citation type="submission" date="2020-03" db="EMBL/GenBank/DDBJ databases">
        <title>Isolation and identification of active actinomycetes.</title>
        <authorList>
            <person name="Sun X."/>
        </authorList>
    </citation>
    <scope>NUCLEOTIDE SEQUENCE [LARGE SCALE GENOMIC DNA]</scope>
    <source>
        <strain evidence="8 9">NEAU-D13</strain>
    </source>
</reference>
<evidence type="ECO:0000256" key="3">
    <source>
        <dbReference type="ARBA" id="ARBA00022679"/>
    </source>
</evidence>
<evidence type="ECO:0000256" key="1">
    <source>
        <dbReference type="ARBA" id="ARBA00005970"/>
    </source>
</evidence>
<name>A0A7C9VWM8_9PSEU</name>
<keyword evidence="9" id="KW-1185">Reference proteome</keyword>
<dbReference type="PANTHER" id="PTHR11236">
    <property type="entry name" value="AMINOBENZOATE/ANTHRANILATE SYNTHASE"/>
    <property type="match status" value="1"/>
</dbReference>
<dbReference type="Pfam" id="PF00117">
    <property type="entry name" value="GATase"/>
    <property type="match status" value="1"/>
</dbReference>
<feature type="domain" description="Chorismate-utilising enzyme C-terminal" evidence="6">
    <location>
        <begin position="429"/>
        <end position="682"/>
    </location>
</feature>
<dbReference type="RefSeq" id="WP_166052975.1">
    <property type="nucleotide sequence ID" value="NZ_JAAMPJ010000012.1"/>
</dbReference>
<dbReference type="EC" id="2.6.1.85" evidence="2"/>
<evidence type="ECO:0000256" key="2">
    <source>
        <dbReference type="ARBA" id="ARBA00013139"/>
    </source>
</evidence>
<dbReference type="GO" id="GO:0000162">
    <property type="term" value="P:L-tryptophan biosynthetic process"/>
    <property type="evidence" value="ECO:0007669"/>
    <property type="project" value="TreeGrafter"/>
</dbReference>
<gene>
    <name evidence="8" type="primary">pabB</name>
    <name evidence="8" type="ORF">G7043_35115</name>
</gene>
<dbReference type="SUPFAM" id="SSF56322">
    <property type="entry name" value="ADC synthase"/>
    <property type="match status" value="1"/>
</dbReference>
<dbReference type="Pfam" id="PF04715">
    <property type="entry name" value="Anth_synt_I_N"/>
    <property type="match status" value="1"/>
</dbReference>
<keyword evidence="4" id="KW-0315">Glutamine amidotransferase</keyword>
<evidence type="ECO:0000313" key="9">
    <source>
        <dbReference type="Proteomes" id="UP000481360"/>
    </source>
</evidence>
<feature type="domain" description="Anthranilate synthase component I N-terminal" evidence="7">
    <location>
        <begin position="230"/>
        <end position="370"/>
    </location>
</feature>
<dbReference type="SUPFAM" id="SSF52317">
    <property type="entry name" value="Class I glutamine amidotransferase-like"/>
    <property type="match status" value="1"/>
</dbReference>
<keyword evidence="8" id="KW-0032">Aminotransferase</keyword>
<dbReference type="AlphaFoldDB" id="A0A7C9VWM8"/>
<sequence length="731" mass="79467">MRTLLIDNHDSYTYNLFHLVASVNGEDPLVLSNDDPELARLSFGDVDNVVISPGPGRPGRSRDLAGSTRFLDQDVLPVLGVCLGHQGLGFQAGARIALAPQARHGHPTTVTHDGRDLFDGIPQGFTAVRYHSLYVPEPLPPGLEATAWAEDGVLMGLRHRTRPHWGVQFHPESILTEWGTRLLANFRTLSEAARPSITVRGTTNTVVDNESAPAQDTGHRLHTAVFHGVVDPEQVFAELHSASERAFWLDGAGAGERGARFSYLGDDTGPLAEYCSYDVRAGVVTVERAGRPATRLREDIFTYLRRGLADRAHAQPDLPFDFTCGWVGYFGYELKAALGGQAAHRSSTPDAAWLFADRVIVIDHHEHTAHLLCLAEDTRSGHDEAAGWLDATLAFLSSLSSHEAPPLRSWPQEEDAVEITERWLLREAADYRADVVACQEQLRAGESYEICLTTAVELPATCASADYYRVLRRVNPAPYSAYLRFGEVDVASSSPERFLRVGADGVVQAEPIKGTAARGATPEADTALRDALAEDPKTRAENLMIVDLLRNDMGRVCQVGTVHVPELMGTRTYRTVHQLVSTVRGDLRPGLDALDVVRACFPGGSMTGAPKERTMEIIDELEPSARGVYSGALGFLSCNGSADLSIVIRTAVFAAGRVRIGAGGAVVLDSDPDGEYQEMLLKLAAPMRAYWSSGAHRPAAVLSAEPRVHRQGRHARRRRRTAVVGAEVEAG</sequence>
<evidence type="ECO:0000259" key="7">
    <source>
        <dbReference type="Pfam" id="PF04715"/>
    </source>
</evidence>
<dbReference type="PROSITE" id="PS51273">
    <property type="entry name" value="GATASE_TYPE_1"/>
    <property type="match status" value="1"/>
</dbReference>
<keyword evidence="3 8" id="KW-0808">Transferase</keyword>
<dbReference type="InterPro" id="IPR006221">
    <property type="entry name" value="TrpG/PapA_dom"/>
</dbReference>
<dbReference type="InterPro" id="IPR005801">
    <property type="entry name" value="ADC_synthase"/>
</dbReference>
<comment type="similarity">
    <text evidence="1">In the C-terminal section; belongs to the anthranilate synthase component I family.</text>
</comment>
<dbReference type="PRINTS" id="PR00097">
    <property type="entry name" value="ANTSNTHASEII"/>
</dbReference>
<dbReference type="InterPro" id="IPR005802">
    <property type="entry name" value="ADC_synth_comp_1"/>
</dbReference>
<dbReference type="NCBIfam" id="TIGR00553">
    <property type="entry name" value="pabB"/>
    <property type="match status" value="1"/>
</dbReference>
<dbReference type="InterPro" id="IPR006805">
    <property type="entry name" value="Anth_synth_I_N"/>
</dbReference>
<accession>A0A7C9VWM8</accession>
<evidence type="ECO:0000256" key="4">
    <source>
        <dbReference type="ARBA" id="ARBA00022962"/>
    </source>
</evidence>
<dbReference type="CDD" id="cd01743">
    <property type="entry name" value="GATase1_Anthranilate_Synthase"/>
    <property type="match status" value="1"/>
</dbReference>
<evidence type="ECO:0000313" key="8">
    <source>
        <dbReference type="EMBL" id="NGY64155.1"/>
    </source>
</evidence>
<dbReference type="Gene3D" id="3.40.50.880">
    <property type="match status" value="1"/>
</dbReference>
<dbReference type="InterPro" id="IPR015890">
    <property type="entry name" value="Chorismate_C"/>
</dbReference>
<dbReference type="InterPro" id="IPR029062">
    <property type="entry name" value="Class_I_gatase-like"/>
</dbReference>
<dbReference type="EMBL" id="JAAMPJ010000012">
    <property type="protein sequence ID" value="NGY64155.1"/>
    <property type="molecule type" value="Genomic_DNA"/>
</dbReference>
<dbReference type="GO" id="GO:0005737">
    <property type="term" value="C:cytoplasm"/>
    <property type="evidence" value="ECO:0007669"/>
    <property type="project" value="TreeGrafter"/>
</dbReference>
<feature type="domain" description="Glutamine amidotransferase" evidence="5">
    <location>
        <begin position="4"/>
        <end position="186"/>
    </location>
</feature>
<dbReference type="GO" id="GO:0046820">
    <property type="term" value="F:4-amino-4-deoxychorismate synthase activity"/>
    <property type="evidence" value="ECO:0007669"/>
    <property type="project" value="UniProtKB-EC"/>
</dbReference>
<dbReference type="PANTHER" id="PTHR11236:SF18">
    <property type="entry name" value="AMINODEOXYCHORISMATE SYNTHASE"/>
    <property type="match status" value="1"/>
</dbReference>
<dbReference type="PRINTS" id="PR00099">
    <property type="entry name" value="CPSGATASE"/>
</dbReference>
<dbReference type="Pfam" id="PF00425">
    <property type="entry name" value="Chorismate_bind"/>
    <property type="match status" value="1"/>
</dbReference>
<evidence type="ECO:0000259" key="5">
    <source>
        <dbReference type="Pfam" id="PF00117"/>
    </source>
</evidence>
<proteinExistence type="inferred from homology"/>
<comment type="caution">
    <text evidence="8">The sequence shown here is derived from an EMBL/GenBank/DDBJ whole genome shotgun (WGS) entry which is preliminary data.</text>
</comment>
<dbReference type="NCBIfam" id="TIGR00566">
    <property type="entry name" value="trpG_papA"/>
    <property type="match status" value="1"/>
</dbReference>
<organism evidence="8 9">
    <name type="scientific">Lentzea alba</name>
    <dbReference type="NCBI Taxonomy" id="2714351"/>
    <lineage>
        <taxon>Bacteria</taxon>
        <taxon>Bacillati</taxon>
        <taxon>Actinomycetota</taxon>
        <taxon>Actinomycetes</taxon>
        <taxon>Pseudonocardiales</taxon>
        <taxon>Pseudonocardiaceae</taxon>
        <taxon>Lentzea</taxon>
    </lineage>
</organism>